<keyword evidence="1" id="KW-1133">Transmembrane helix</keyword>
<dbReference type="Proteomes" id="UP000037848">
    <property type="component" value="Unassembled WGS sequence"/>
</dbReference>
<keyword evidence="1" id="KW-0812">Transmembrane</keyword>
<dbReference type="STRING" id="187330.AMS58_04365"/>
<feature type="transmembrane region" description="Helical" evidence="1">
    <location>
        <begin position="6"/>
        <end position="29"/>
    </location>
</feature>
<evidence type="ECO:0000313" key="3">
    <source>
        <dbReference type="Proteomes" id="UP000037848"/>
    </source>
</evidence>
<proteinExistence type="predicted"/>
<comment type="caution">
    <text evidence="2">The sequence shown here is derived from an EMBL/GenBank/DDBJ whole genome shotgun (WGS) entry which is preliminary data.</text>
</comment>
<accession>A0A0N0LZN3</accession>
<dbReference type="AlphaFoldDB" id="A0A0N0LZN3"/>
<sequence length="309" mass="35045">MLKKSLYSLISIVFLVTTISISISIYTLYSKKAVSVDPKLKEISGIEFDKGNHLWAINDGGDEAKLYRLREDGSIAKEVLVTNAKNIDWEDMTQNDFGHFFLGDFGNNKQERKWLTIYKIENPIDIKTNTTEAEIIKFTYPELDGSPIAASKRNFDLEAFVAFGRHLYLFTKNRTVPFDGITNVYRVGDHAANFDAKLVGSFKTCTTMKKLCWITSAALSPDRKKLVLLDSTSIWLFENFSEDKFFSGDVSHIDLGIVTQKEAITFYDENTIVFTDEEFKGIGGNAYIIKLDEVKKNKIIRSASSNRSE</sequence>
<organism evidence="2 3">
    <name type="scientific">Pseudoalteromonas porphyrae</name>
    <dbReference type="NCBI Taxonomy" id="187330"/>
    <lineage>
        <taxon>Bacteria</taxon>
        <taxon>Pseudomonadati</taxon>
        <taxon>Pseudomonadota</taxon>
        <taxon>Gammaproteobacteria</taxon>
        <taxon>Alteromonadales</taxon>
        <taxon>Pseudoalteromonadaceae</taxon>
        <taxon>Pseudoalteromonas</taxon>
    </lineage>
</organism>
<dbReference type="SUPFAM" id="SSF63825">
    <property type="entry name" value="YWTD domain"/>
    <property type="match status" value="1"/>
</dbReference>
<dbReference type="EMBL" id="LHPH01000013">
    <property type="protein sequence ID" value="KPH62489.1"/>
    <property type="molecule type" value="Genomic_DNA"/>
</dbReference>
<keyword evidence="1" id="KW-0472">Membrane</keyword>
<evidence type="ECO:0000256" key="1">
    <source>
        <dbReference type="SAM" id="Phobius"/>
    </source>
</evidence>
<evidence type="ECO:0000313" key="2">
    <source>
        <dbReference type="EMBL" id="KPH62489.1"/>
    </source>
</evidence>
<dbReference type="RefSeq" id="WP_054454678.1">
    <property type="nucleotide sequence ID" value="NZ_LHPH01000013.1"/>
</dbReference>
<keyword evidence="3" id="KW-1185">Reference proteome</keyword>
<gene>
    <name evidence="2" type="ORF">ADS77_12370</name>
</gene>
<evidence type="ECO:0008006" key="4">
    <source>
        <dbReference type="Google" id="ProtNLM"/>
    </source>
</evidence>
<reference evidence="2 3" key="1">
    <citation type="submission" date="2015-08" db="EMBL/GenBank/DDBJ databases">
        <title>Draft Genome Sequence of Pseudoalteromonas porphyrae UCD-SED14.</title>
        <authorList>
            <person name="Coil D.A."/>
            <person name="Jospin G."/>
            <person name="Lee R.D."/>
            <person name="Eisen J.A."/>
        </authorList>
    </citation>
    <scope>NUCLEOTIDE SEQUENCE [LARGE SCALE GENOMIC DNA]</scope>
    <source>
        <strain evidence="2 3">UCD-SED14</strain>
    </source>
</reference>
<dbReference type="OrthoDB" id="5599486at2"/>
<name>A0A0N0LZN3_9GAMM</name>
<protein>
    <recommendedName>
        <fullName evidence="4">SdiA-regulated family protein</fullName>
    </recommendedName>
</protein>
<dbReference type="PATRIC" id="fig|187330.3.peg.899"/>